<dbReference type="AlphaFoldDB" id="F4PZA9"/>
<dbReference type="RefSeq" id="XP_004366771.1">
    <property type="nucleotide sequence ID" value="XM_004366714.1"/>
</dbReference>
<reference evidence="3" key="1">
    <citation type="journal article" date="2011" name="Genome Res.">
        <title>Phylogeny-wide analysis of social amoeba genomes highlights ancient origins for complex intercellular communication.</title>
        <authorList>
            <person name="Heidel A.J."/>
            <person name="Lawal H.M."/>
            <person name="Felder M."/>
            <person name="Schilde C."/>
            <person name="Helps N.R."/>
            <person name="Tunggal B."/>
            <person name="Rivero F."/>
            <person name="John U."/>
            <person name="Schleicher M."/>
            <person name="Eichinger L."/>
            <person name="Platzer M."/>
            <person name="Noegel A.A."/>
            <person name="Schaap P."/>
            <person name="Gloeckner G."/>
        </authorList>
    </citation>
    <scope>NUCLEOTIDE SEQUENCE [LARGE SCALE GENOMIC DNA]</scope>
    <source>
        <strain evidence="3">SH3</strain>
    </source>
</reference>
<evidence type="ECO:0000256" key="1">
    <source>
        <dbReference type="SAM" id="SignalP"/>
    </source>
</evidence>
<evidence type="ECO:0000313" key="3">
    <source>
        <dbReference type="Proteomes" id="UP000007797"/>
    </source>
</evidence>
<feature type="signal peptide" evidence="1">
    <location>
        <begin position="1"/>
        <end position="19"/>
    </location>
</feature>
<proteinExistence type="predicted"/>
<feature type="chain" id="PRO_5003319754" description="FNIP repeat-containing protein" evidence="1">
    <location>
        <begin position="20"/>
        <end position="650"/>
    </location>
</feature>
<sequence length="650" mass="73932">MSTLLSLSNLLLLYIITDIEDNVDIVCLFLTCKHLLNNSSLKRLIQFKGVGELINIEKREISKQIFATVNRFNLLSFKDILDNSISAHHTIIDSDIENRDTTNSTIVLVKDYQFIPCIYTVPSIETLIINDQREIKDPDEYEDEYSSYYYQKEEEEMVDLGYISQFLPNLQRLDVRSFLLQIGPHSSLKSLHLHVDEFVNLSVLKNKFDSLTELSVKSKFISSDTINLLPSSLTSLTLGPLGIPPRNAFYSLTSLVTLDIDIEFDSHSETPPFIDLSGLINLETFKLSGNDAKRHVDMNFNIMMTVPPSIKNLDIGPACITIPSQCPMPLLERLKVQQSLLIENKGSLSSSPLLKKLVIDLCFQRFPTNLIPSTLKQLTIHKYSGNVNILGKGVFPPTITSLSIKGTGIETIHPNRLPSLIKLKQRIKGSVLPALPQHLKQFTWEASPYRNDKPLLVFPSTNNYPPHLETLNLVDIYDDFTINVPPITKYLLIPLEPNYSEDGIPIYSIGSKIDNTIIQSQQQQQWLPVNTTHLTCRFCKATTGRKVAFRLDEVINHTNVTYLNIWIIKILGLKFEFTIQRLDSDINNNNNSVLVLERQTLQGGIITRQQKTTINSQQHQQYDPIYLYFNIDSTSSPFELNLSYQHPPIL</sequence>
<protein>
    <recommendedName>
        <fullName evidence="4">FNIP repeat-containing protein</fullName>
    </recommendedName>
</protein>
<organism evidence="2 3">
    <name type="scientific">Cavenderia fasciculata</name>
    <name type="common">Slime mold</name>
    <name type="synonym">Dictyostelium fasciculatum</name>
    <dbReference type="NCBI Taxonomy" id="261658"/>
    <lineage>
        <taxon>Eukaryota</taxon>
        <taxon>Amoebozoa</taxon>
        <taxon>Evosea</taxon>
        <taxon>Eumycetozoa</taxon>
        <taxon>Dictyostelia</taxon>
        <taxon>Acytosteliales</taxon>
        <taxon>Cavenderiaceae</taxon>
        <taxon>Cavenderia</taxon>
    </lineage>
</organism>
<dbReference type="GeneID" id="14871073"/>
<dbReference type="KEGG" id="dfa:DFA_02385"/>
<accession>F4PZA9</accession>
<name>F4PZA9_CACFS</name>
<dbReference type="EMBL" id="GL883016">
    <property type="protein sequence ID" value="EGG19138.1"/>
    <property type="molecule type" value="Genomic_DNA"/>
</dbReference>
<keyword evidence="1" id="KW-0732">Signal</keyword>
<keyword evidence="3" id="KW-1185">Reference proteome</keyword>
<dbReference type="SUPFAM" id="SSF52047">
    <property type="entry name" value="RNI-like"/>
    <property type="match status" value="1"/>
</dbReference>
<evidence type="ECO:0008006" key="4">
    <source>
        <dbReference type="Google" id="ProtNLM"/>
    </source>
</evidence>
<evidence type="ECO:0000313" key="2">
    <source>
        <dbReference type="EMBL" id="EGG19138.1"/>
    </source>
</evidence>
<gene>
    <name evidence="2" type="ORF">DFA_02385</name>
</gene>
<dbReference type="Proteomes" id="UP000007797">
    <property type="component" value="Unassembled WGS sequence"/>
</dbReference>